<dbReference type="InParanoid" id="A0A1X7UJR2"/>
<evidence type="ECO:0000256" key="2">
    <source>
        <dbReference type="SAM" id="MobiDB-lite"/>
    </source>
</evidence>
<keyword evidence="3" id="KW-1133">Transmembrane helix</keyword>
<evidence type="ECO:0000313" key="4">
    <source>
        <dbReference type="EnsemblMetazoa" id="Aqu2.1.28210_001"/>
    </source>
</evidence>
<keyword evidence="3" id="KW-0812">Transmembrane</keyword>
<dbReference type="EnsemblMetazoa" id="Aqu2.1.28210_001">
    <property type="protein sequence ID" value="Aqu2.1.28210_001"/>
    <property type="gene ID" value="Aqu2.1.28210"/>
</dbReference>
<keyword evidence="3" id="KW-0472">Membrane</keyword>
<evidence type="ECO:0000256" key="1">
    <source>
        <dbReference type="SAM" id="Coils"/>
    </source>
</evidence>
<dbReference type="AlphaFoldDB" id="A0A1X7UJR2"/>
<reference evidence="4" key="1">
    <citation type="submission" date="2017-05" db="UniProtKB">
        <authorList>
            <consortium name="EnsemblMetazoa"/>
        </authorList>
    </citation>
    <scope>IDENTIFICATION</scope>
</reference>
<accession>A0A1X7UJR2</accession>
<proteinExistence type="predicted"/>
<name>A0A1X7UJR2_AMPQE</name>
<organism evidence="4">
    <name type="scientific">Amphimedon queenslandica</name>
    <name type="common">Sponge</name>
    <dbReference type="NCBI Taxonomy" id="400682"/>
    <lineage>
        <taxon>Eukaryota</taxon>
        <taxon>Metazoa</taxon>
        <taxon>Porifera</taxon>
        <taxon>Demospongiae</taxon>
        <taxon>Heteroscleromorpha</taxon>
        <taxon>Haplosclerida</taxon>
        <taxon>Niphatidae</taxon>
        <taxon>Amphimedon</taxon>
    </lineage>
</organism>
<evidence type="ECO:0000256" key="3">
    <source>
        <dbReference type="SAM" id="Phobius"/>
    </source>
</evidence>
<feature type="region of interest" description="Disordered" evidence="2">
    <location>
        <begin position="150"/>
        <end position="183"/>
    </location>
</feature>
<keyword evidence="1" id="KW-0175">Coiled coil</keyword>
<protein>
    <submittedName>
        <fullName evidence="4">Uncharacterized protein</fullName>
    </submittedName>
</protein>
<feature type="transmembrane region" description="Helical" evidence="3">
    <location>
        <begin position="12"/>
        <end position="33"/>
    </location>
</feature>
<feature type="coiled-coil region" evidence="1">
    <location>
        <begin position="43"/>
        <end position="70"/>
    </location>
</feature>
<sequence length="183" mass="20174">MVFGDNTTAAAFIGASVTLVLIIIFMILMVILIRQCLAFMAKRNSIRQQIEQHRQQRAEMERQRRLSISEPVDPTFDWHHSIRIAGTPPPSYREAKKLPPLADASSQQSIDKLGCDHASDISITMTEEKVGTETDNRMESESSVIEIAVEQPPNDTVSPNTIPLPDTALNNEGEAADSVSGTD</sequence>